<evidence type="ECO:0000256" key="2">
    <source>
        <dbReference type="SAM" id="MobiDB-lite"/>
    </source>
</evidence>
<dbReference type="HOGENOM" id="CLU_756897_0_0_1"/>
<accession>G2R7G7</accession>
<gene>
    <name evidence="3" type="ORF">THITE_132251</name>
</gene>
<evidence type="ECO:0000313" key="4">
    <source>
        <dbReference type="Proteomes" id="UP000008181"/>
    </source>
</evidence>
<feature type="region of interest" description="Disordered" evidence="2">
    <location>
        <begin position="297"/>
        <end position="322"/>
    </location>
</feature>
<feature type="compositionally biased region" description="Basic residues" evidence="2">
    <location>
        <begin position="1"/>
        <end position="10"/>
    </location>
</feature>
<organism evidence="3 4">
    <name type="scientific">Thermothielavioides terrestris (strain ATCC 38088 / NRRL 8126)</name>
    <name type="common">Thielavia terrestris</name>
    <dbReference type="NCBI Taxonomy" id="578455"/>
    <lineage>
        <taxon>Eukaryota</taxon>
        <taxon>Fungi</taxon>
        <taxon>Dikarya</taxon>
        <taxon>Ascomycota</taxon>
        <taxon>Pezizomycotina</taxon>
        <taxon>Sordariomycetes</taxon>
        <taxon>Sordariomycetidae</taxon>
        <taxon>Sordariales</taxon>
        <taxon>Chaetomiaceae</taxon>
        <taxon>Thermothielavioides</taxon>
        <taxon>Thermothielavioides terrestris</taxon>
    </lineage>
</organism>
<dbReference type="RefSeq" id="XP_003654212.1">
    <property type="nucleotide sequence ID" value="XM_003654164.1"/>
</dbReference>
<sequence>MPRCYRRSRRAQSEHKGNATMSGNDPAAERVPEQGQKRDRTTTPSPNLAKRPRRGSNNSSSSNAAGEASKGIDAAAQIGLNLSKADSSSSSLWPPPSSSVFSSAGSSSASPAQAPLNQQLLTNIADRLSALADEAREASLHQQPQAPAHPSPTDLLRRVEQLEADFAEYRQASQPRDRAANDRLFKMDIRLDRLDPRLGKQDVRFDKIDARINRQDSRLDKMNAAITELRGRLGAAEGRFAALEATMARQERDIVSLLNAQTRAWHAGASTRTHANTAATGTANANVNAVAFPNATAGPSTSLVPRTTAHYPQGDGQSSAGDWIRREFGDVIGAVEERPGQHQPPGGSWAPWRGAGRGAGYRRGGG</sequence>
<feature type="region of interest" description="Disordered" evidence="2">
    <location>
        <begin position="337"/>
        <end position="366"/>
    </location>
</feature>
<feature type="region of interest" description="Disordered" evidence="2">
    <location>
        <begin position="85"/>
        <end position="112"/>
    </location>
</feature>
<dbReference type="Proteomes" id="UP000008181">
    <property type="component" value="Chromosome 3"/>
</dbReference>
<keyword evidence="1" id="KW-0175">Coiled coil</keyword>
<feature type="coiled-coil region" evidence="1">
    <location>
        <begin position="212"/>
        <end position="260"/>
    </location>
</feature>
<feature type="compositionally biased region" description="Basic and acidic residues" evidence="2">
    <location>
        <begin position="27"/>
        <end position="41"/>
    </location>
</feature>
<dbReference type="KEGG" id="ttt:THITE_132251"/>
<reference evidence="3 4" key="1">
    <citation type="journal article" date="2011" name="Nat. Biotechnol.">
        <title>Comparative genomic analysis of the thermophilic biomass-degrading fungi Myceliophthora thermophila and Thielavia terrestris.</title>
        <authorList>
            <person name="Berka R.M."/>
            <person name="Grigoriev I.V."/>
            <person name="Otillar R."/>
            <person name="Salamov A."/>
            <person name="Grimwood J."/>
            <person name="Reid I."/>
            <person name="Ishmael N."/>
            <person name="John T."/>
            <person name="Darmond C."/>
            <person name="Moisan M.-C."/>
            <person name="Henrissat B."/>
            <person name="Coutinho P.M."/>
            <person name="Lombard V."/>
            <person name="Natvig D.O."/>
            <person name="Lindquist E."/>
            <person name="Schmutz J."/>
            <person name="Lucas S."/>
            <person name="Harris P."/>
            <person name="Powlowski J."/>
            <person name="Bellemare A."/>
            <person name="Taylor D."/>
            <person name="Butler G."/>
            <person name="de Vries R.P."/>
            <person name="Allijn I.E."/>
            <person name="van den Brink J."/>
            <person name="Ushinsky S."/>
            <person name="Storms R."/>
            <person name="Powell A.J."/>
            <person name="Paulsen I.T."/>
            <person name="Elbourne L.D.H."/>
            <person name="Baker S.E."/>
            <person name="Magnuson J."/>
            <person name="LaBoissiere S."/>
            <person name="Clutterbuck A.J."/>
            <person name="Martinez D."/>
            <person name="Wogulis M."/>
            <person name="de Leon A.L."/>
            <person name="Rey M.W."/>
            <person name="Tsang A."/>
        </authorList>
    </citation>
    <scope>NUCLEOTIDE SEQUENCE [LARGE SCALE GENOMIC DNA]</scope>
    <source>
        <strain evidence="4">ATCC 38088 / NRRL 8126</strain>
    </source>
</reference>
<feature type="compositionally biased region" description="Gly residues" evidence="2">
    <location>
        <begin position="355"/>
        <end position="366"/>
    </location>
</feature>
<dbReference type="GeneID" id="11518519"/>
<dbReference type="EMBL" id="CP003011">
    <property type="protein sequence ID" value="AEO67876.1"/>
    <property type="molecule type" value="Genomic_DNA"/>
</dbReference>
<evidence type="ECO:0000313" key="3">
    <source>
        <dbReference type="EMBL" id="AEO67876.1"/>
    </source>
</evidence>
<name>G2R7G7_THETT</name>
<protein>
    <submittedName>
        <fullName evidence="3">Uncharacterized protein</fullName>
    </submittedName>
</protein>
<proteinExistence type="predicted"/>
<feature type="compositionally biased region" description="Low complexity" evidence="2">
    <location>
        <begin position="344"/>
        <end position="354"/>
    </location>
</feature>
<dbReference type="STRING" id="578455.G2R7G7"/>
<dbReference type="AlphaFoldDB" id="G2R7G7"/>
<keyword evidence="4" id="KW-1185">Reference proteome</keyword>
<feature type="region of interest" description="Disordered" evidence="2">
    <location>
        <begin position="1"/>
        <end position="70"/>
    </location>
</feature>
<evidence type="ECO:0000256" key="1">
    <source>
        <dbReference type="SAM" id="Coils"/>
    </source>
</evidence>
<feature type="compositionally biased region" description="Low complexity" evidence="2">
    <location>
        <begin position="55"/>
        <end position="70"/>
    </location>
</feature>
<dbReference type="Gene3D" id="1.20.5.340">
    <property type="match status" value="1"/>
</dbReference>
<dbReference type="OrthoDB" id="4579506at2759"/>